<reference evidence="3 4" key="1">
    <citation type="submission" date="2020-03" db="EMBL/GenBank/DDBJ databases">
        <title>Draft genome of Streptomyces sp. ventii, isolated from the Axial Seamount in the Pacific Ocean, and resequencing of the two type strains Streptomyces lonarensis strain NCL 716 and Streptomyces bohaiensis strain 11A07.</title>
        <authorList>
            <person name="Loughran R.M."/>
            <person name="Pfannmuller K.M."/>
            <person name="Wasson B.J."/>
            <person name="Deadmond M.C."/>
            <person name="Paddock B.E."/>
            <person name="Koyack M.J."/>
            <person name="Gallegos D.A."/>
            <person name="Mitchell E.A."/>
            <person name="Ushijima B."/>
            <person name="Saw J.H."/>
            <person name="Mcphail K.L."/>
            <person name="Videau P."/>
        </authorList>
    </citation>
    <scope>NUCLEOTIDE SEQUENCE [LARGE SCALE GENOMIC DNA]</scope>
    <source>
        <strain evidence="3 4">NCL716</strain>
    </source>
</reference>
<comment type="caution">
    <text evidence="3">The sequence shown here is derived from an EMBL/GenBank/DDBJ whole genome shotgun (WGS) entry which is preliminary data.</text>
</comment>
<protein>
    <submittedName>
        <fullName evidence="3">Uncharacterized protein</fullName>
    </submittedName>
</protein>
<gene>
    <name evidence="3" type="ORF">HCN56_22395</name>
</gene>
<dbReference type="EMBL" id="JAAVJD010000268">
    <property type="protein sequence ID" value="NJQ08254.1"/>
    <property type="molecule type" value="Genomic_DNA"/>
</dbReference>
<keyword evidence="2" id="KW-1133">Transmembrane helix</keyword>
<feature type="region of interest" description="Disordered" evidence="1">
    <location>
        <begin position="246"/>
        <end position="279"/>
    </location>
</feature>
<evidence type="ECO:0000256" key="1">
    <source>
        <dbReference type="SAM" id="MobiDB-lite"/>
    </source>
</evidence>
<dbReference type="RefSeq" id="WP_167973976.1">
    <property type="nucleotide sequence ID" value="NZ_BHZG01000194.1"/>
</dbReference>
<evidence type="ECO:0000313" key="4">
    <source>
        <dbReference type="Proteomes" id="UP000578686"/>
    </source>
</evidence>
<dbReference type="Proteomes" id="UP000578686">
    <property type="component" value="Unassembled WGS sequence"/>
</dbReference>
<keyword evidence="2" id="KW-0472">Membrane</keyword>
<accession>A0A7X6D4X1</accession>
<evidence type="ECO:0000313" key="3">
    <source>
        <dbReference type="EMBL" id="NJQ08254.1"/>
    </source>
</evidence>
<evidence type="ECO:0000256" key="2">
    <source>
        <dbReference type="SAM" id="Phobius"/>
    </source>
</evidence>
<keyword evidence="2" id="KW-0812">Transmembrane</keyword>
<dbReference type="AlphaFoldDB" id="A0A7X6D4X1"/>
<keyword evidence="4" id="KW-1185">Reference proteome</keyword>
<feature type="region of interest" description="Disordered" evidence="1">
    <location>
        <begin position="66"/>
        <end position="112"/>
    </location>
</feature>
<feature type="transmembrane region" description="Helical" evidence="2">
    <location>
        <begin position="42"/>
        <end position="60"/>
    </location>
</feature>
<feature type="region of interest" description="Disordered" evidence="1">
    <location>
        <begin position="1"/>
        <end position="41"/>
    </location>
</feature>
<proteinExistence type="predicted"/>
<name>A0A7X6D4X1_9ACTN</name>
<sequence length="279" mass="29703">MSYGDDYDDASERGIPSQTRTHYPDEEPGDRKRRSGPSPRRNLTTVVGVFLILIAAIVFANRAGDDGPSGGSADGDSAGNPGPAPTAPSGENPVDNPVDGIPSGFPQTQQGAESAAANYAVALGGEGMFATETRHRIVESIYTAEAAAGRGSELDRIYTDPQFLERVGLDEAASPPTGMTFVARVVPVGTNLLDHDDETATVSVWYTSLFGLAGEASTNPVTEAWYTNTFQLVWEQDDWKVVDFDQSDGPVPVGRDQRASTAEEMAEASEQYGGFTYAR</sequence>
<organism evidence="3 4">
    <name type="scientific">Streptomyces lonarensis</name>
    <dbReference type="NCBI Taxonomy" id="700599"/>
    <lineage>
        <taxon>Bacteria</taxon>
        <taxon>Bacillati</taxon>
        <taxon>Actinomycetota</taxon>
        <taxon>Actinomycetes</taxon>
        <taxon>Kitasatosporales</taxon>
        <taxon>Streptomycetaceae</taxon>
        <taxon>Streptomyces</taxon>
    </lineage>
</organism>